<sequence length="872" mass="90960">MCRGPLSSTSSRRTHRGRLAFDYPAYDTNPAQYASGGPPPPPPPPGGPYHAHPPPAQQQRHHQRSPERTGTPASGPGQYPPPPPPPPHHHQHQQAQQPPQPQDRWGGPGVYGQGGSPPPRHDGPGAERPGRYDQGQPVGGENYGAYYGSQGEHGYGAYYGVPPGQGGQGGARTEGPSVGEKLKGLWGSFKEKIASGVDSVSKSSTVENGLRYLARDYDQPGGGSGGYYGGPVYDSQGGHQAPQSLPGGGAYGPPATHMQQSPQGAGAWSSPGRDGSGPGARYGPPSSRGVPPPPPPPAYFPPGERQPLSYPPPSRQPAYPPRETGSPRTPHGPGTPAEEDEPSQHRIVNEMQDQYQAQGRRGEEDEPTRHGWPTQPVPGPGPGPSGGRVGPGAPWGYPPPAQQPQAPQYQQREGERAGQGGATAPPYVHGADDRPPYFSQQQQQAFARPPPSQHGGFPHSQQDYGPPPPASHGHGPPTPASSYPTPGPGHGAGTDAVPGTQQPQQAPQEEVQSQRPYPTLEEEGEGAKGKGESVPPASSAAGSYQGKDSTEGPRPTGSARASPSEEGHAGGGEKAWETRAGPDASEGGREGEEEESRGGREDTARSSEGEGEGSVGETGGEMAGEGGEQREQGRRGEGGEVGQVGGHEEAEHAGRVQEGKCDEEEADSVLDAPTDWTQDPLYLQEVENQLESFWVEHMAAQQAAASGNAGGVDGGGRGQAEGSDLIYPQSSDPADYPSPYSVQGGSRHDVSAPTLSSQPSSYQESQHYGRYPPSEYALVPGDRSYQSLSSPPPPPSPSNAPPTSAPTGSVNVYGPVNVFMGGAGHGGSTGAKRERDPPRPPSSFPQQRQYQQQPPPPPSPPPAPPDWNGRTY</sequence>
<evidence type="ECO:0000256" key="1">
    <source>
        <dbReference type="SAM" id="MobiDB-lite"/>
    </source>
</evidence>
<feature type="region of interest" description="Disordered" evidence="1">
    <location>
        <begin position="702"/>
        <end position="872"/>
    </location>
</feature>
<reference evidence="2 3" key="1">
    <citation type="submission" date="2019-01" db="EMBL/GenBank/DDBJ databases">
        <title>Nuclear Genome Assembly of the Microalgal Biofuel strain Nannochloropsis salina CCMP1776.</title>
        <authorList>
            <person name="Hovde B."/>
        </authorList>
    </citation>
    <scope>NUCLEOTIDE SEQUENCE [LARGE SCALE GENOMIC DNA]</scope>
    <source>
        <strain evidence="2 3">CCMP1776</strain>
    </source>
</reference>
<proteinExistence type="predicted"/>
<comment type="caution">
    <text evidence="2">The sequence shown here is derived from an EMBL/GenBank/DDBJ whole genome shotgun (WGS) entry which is preliminary data.</text>
</comment>
<feature type="compositionally biased region" description="Low complexity" evidence="1">
    <location>
        <begin position="501"/>
        <end position="514"/>
    </location>
</feature>
<feature type="compositionally biased region" description="Gly residues" evidence="1">
    <location>
        <begin position="163"/>
        <end position="172"/>
    </location>
</feature>
<feature type="region of interest" description="Disordered" evidence="1">
    <location>
        <begin position="215"/>
        <end position="682"/>
    </location>
</feature>
<feature type="compositionally biased region" description="Pro residues" evidence="1">
    <location>
        <begin position="790"/>
        <end position="804"/>
    </location>
</feature>
<accession>A0A4D9CSL1</accession>
<feature type="compositionally biased region" description="Basic and acidic residues" evidence="1">
    <location>
        <begin position="586"/>
        <end position="608"/>
    </location>
</feature>
<feature type="compositionally biased region" description="Polar residues" evidence="1">
    <location>
        <begin position="753"/>
        <end position="766"/>
    </location>
</feature>
<feature type="compositionally biased region" description="Basic and acidic residues" evidence="1">
    <location>
        <begin position="646"/>
        <end position="660"/>
    </location>
</feature>
<dbReference type="Proteomes" id="UP000355283">
    <property type="component" value="Unassembled WGS sequence"/>
</dbReference>
<protein>
    <submittedName>
        <fullName evidence="2">Uncharacterized protein</fullName>
    </submittedName>
</protein>
<feature type="compositionally biased region" description="Low complexity" evidence="1">
    <location>
        <begin position="436"/>
        <end position="447"/>
    </location>
</feature>
<gene>
    <name evidence="2" type="ORF">NSK_007063</name>
</gene>
<feature type="compositionally biased region" description="Gly residues" evidence="1">
    <location>
        <begin position="220"/>
        <end position="229"/>
    </location>
</feature>
<feature type="compositionally biased region" description="Pro residues" evidence="1">
    <location>
        <begin position="290"/>
        <end position="300"/>
    </location>
</feature>
<feature type="compositionally biased region" description="Low complexity" evidence="1">
    <location>
        <begin position="727"/>
        <end position="741"/>
    </location>
</feature>
<evidence type="ECO:0000313" key="3">
    <source>
        <dbReference type="Proteomes" id="UP000355283"/>
    </source>
</evidence>
<feature type="compositionally biased region" description="Gly residues" evidence="1">
    <location>
        <begin position="106"/>
        <end position="115"/>
    </location>
</feature>
<feature type="compositionally biased region" description="Basic and acidic residues" evidence="1">
    <location>
        <begin position="627"/>
        <end position="638"/>
    </location>
</feature>
<dbReference type="EMBL" id="SDOX01000122">
    <property type="protein sequence ID" value="TFJ81816.1"/>
    <property type="molecule type" value="Genomic_DNA"/>
</dbReference>
<feature type="compositionally biased region" description="Gly residues" evidence="1">
    <location>
        <begin position="708"/>
        <end position="719"/>
    </location>
</feature>
<feature type="compositionally biased region" description="Basic and acidic residues" evidence="1">
    <location>
        <begin position="360"/>
        <end position="369"/>
    </location>
</feature>
<feature type="compositionally biased region" description="Pro residues" evidence="1">
    <location>
        <begin position="309"/>
        <end position="320"/>
    </location>
</feature>
<dbReference type="AlphaFoldDB" id="A0A4D9CSL1"/>
<evidence type="ECO:0000313" key="2">
    <source>
        <dbReference type="EMBL" id="TFJ81816.1"/>
    </source>
</evidence>
<feature type="compositionally biased region" description="Gly residues" evidence="1">
    <location>
        <begin position="612"/>
        <end position="626"/>
    </location>
</feature>
<feature type="region of interest" description="Disordered" evidence="1">
    <location>
        <begin position="1"/>
        <end position="179"/>
    </location>
</feature>
<organism evidence="2 3">
    <name type="scientific">Nannochloropsis salina CCMP1776</name>
    <dbReference type="NCBI Taxonomy" id="1027361"/>
    <lineage>
        <taxon>Eukaryota</taxon>
        <taxon>Sar</taxon>
        <taxon>Stramenopiles</taxon>
        <taxon>Ochrophyta</taxon>
        <taxon>Eustigmatophyceae</taxon>
        <taxon>Eustigmatales</taxon>
        <taxon>Monodopsidaceae</taxon>
        <taxon>Microchloropsis</taxon>
        <taxon>Microchloropsis salina</taxon>
    </lineage>
</organism>
<name>A0A4D9CSL1_9STRA</name>
<feature type="compositionally biased region" description="Pro residues" evidence="1">
    <location>
        <begin position="853"/>
        <end position="865"/>
    </location>
</feature>
<keyword evidence="3" id="KW-1185">Reference proteome</keyword>
<feature type="compositionally biased region" description="Pro residues" evidence="1">
    <location>
        <begin position="37"/>
        <end position="56"/>
    </location>
</feature>
<dbReference type="OrthoDB" id="10521016at2759"/>
<feature type="compositionally biased region" description="Basic and acidic residues" evidence="1">
    <location>
        <begin position="119"/>
        <end position="131"/>
    </location>
</feature>